<gene>
    <name evidence="2" type="ORF">C2G38_1965386</name>
</gene>
<dbReference type="OrthoDB" id="10261027at2759"/>
<reference evidence="2 3" key="1">
    <citation type="submission" date="2018-06" db="EMBL/GenBank/DDBJ databases">
        <title>Comparative genomics reveals the genomic features of Rhizophagus irregularis, R. cerebriforme, R. diaphanum and Gigaspora rosea, and their symbiotic lifestyle signature.</title>
        <authorList>
            <person name="Morin E."/>
            <person name="San Clemente H."/>
            <person name="Chen E.C.H."/>
            <person name="De La Providencia I."/>
            <person name="Hainaut M."/>
            <person name="Kuo A."/>
            <person name="Kohler A."/>
            <person name="Murat C."/>
            <person name="Tang N."/>
            <person name="Roy S."/>
            <person name="Loubradou J."/>
            <person name="Henrissat B."/>
            <person name="Grigoriev I.V."/>
            <person name="Corradi N."/>
            <person name="Roux C."/>
            <person name="Martin F.M."/>
        </authorList>
    </citation>
    <scope>NUCLEOTIDE SEQUENCE [LARGE SCALE GENOMIC DNA]</scope>
    <source>
        <strain evidence="2 3">DAOM 194757</strain>
    </source>
</reference>
<feature type="non-terminal residue" evidence="2">
    <location>
        <position position="1"/>
    </location>
</feature>
<accession>A0A397VBZ1</accession>
<keyword evidence="2" id="KW-0418">Kinase</keyword>
<dbReference type="Gene3D" id="1.10.510.10">
    <property type="entry name" value="Transferase(Phosphotransferase) domain 1"/>
    <property type="match status" value="1"/>
</dbReference>
<dbReference type="STRING" id="44941.A0A397VBZ1"/>
<dbReference type="PRINTS" id="PR00109">
    <property type="entry name" value="TYRKINASE"/>
</dbReference>
<dbReference type="Pfam" id="PF07714">
    <property type="entry name" value="PK_Tyr_Ser-Thr"/>
    <property type="match status" value="1"/>
</dbReference>
<organism evidence="2 3">
    <name type="scientific">Gigaspora rosea</name>
    <dbReference type="NCBI Taxonomy" id="44941"/>
    <lineage>
        <taxon>Eukaryota</taxon>
        <taxon>Fungi</taxon>
        <taxon>Fungi incertae sedis</taxon>
        <taxon>Mucoromycota</taxon>
        <taxon>Glomeromycotina</taxon>
        <taxon>Glomeromycetes</taxon>
        <taxon>Diversisporales</taxon>
        <taxon>Gigasporaceae</taxon>
        <taxon>Gigaspora</taxon>
    </lineage>
</organism>
<dbReference type="PANTHER" id="PTHR44329:SF6">
    <property type="entry name" value="RECEPTOR-INTERACTING SERINE_THREONINE-PROTEIN KINASE 1"/>
    <property type="match status" value="1"/>
</dbReference>
<keyword evidence="3" id="KW-1185">Reference proteome</keyword>
<name>A0A397VBZ1_9GLOM</name>
<protein>
    <submittedName>
        <fullName evidence="2">Kinase-like domain-containing protein</fullName>
    </submittedName>
</protein>
<dbReference type="EMBL" id="QKWP01000479">
    <property type="protein sequence ID" value="RIB19361.1"/>
    <property type="molecule type" value="Genomic_DNA"/>
</dbReference>
<dbReference type="PANTHER" id="PTHR44329">
    <property type="entry name" value="SERINE/THREONINE-PROTEIN KINASE TNNI3K-RELATED"/>
    <property type="match status" value="1"/>
</dbReference>
<dbReference type="GO" id="GO:0004674">
    <property type="term" value="F:protein serine/threonine kinase activity"/>
    <property type="evidence" value="ECO:0007669"/>
    <property type="project" value="TreeGrafter"/>
</dbReference>
<proteinExistence type="predicted"/>
<dbReference type="AlphaFoldDB" id="A0A397VBZ1"/>
<dbReference type="InterPro" id="IPR051681">
    <property type="entry name" value="Ser/Thr_Kinases-Pseudokinases"/>
</dbReference>
<dbReference type="Proteomes" id="UP000266673">
    <property type="component" value="Unassembled WGS sequence"/>
</dbReference>
<comment type="caution">
    <text evidence="2">The sequence shown here is derived from an EMBL/GenBank/DDBJ whole genome shotgun (WGS) entry which is preliminary data.</text>
</comment>
<dbReference type="InterPro" id="IPR001245">
    <property type="entry name" value="Ser-Thr/Tyr_kinase_cat_dom"/>
</dbReference>
<dbReference type="GO" id="GO:0005524">
    <property type="term" value="F:ATP binding"/>
    <property type="evidence" value="ECO:0007669"/>
    <property type="project" value="InterPro"/>
</dbReference>
<evidence type="ECO:0000313" key="3">
    <source>
        <dbReference type="Proteomes" id="UP000266673"/>
    </source>
</evidence>
<dbReference type="InterPro" id="IPR011009">
    <property type="entry name" value="Kinase-like_dom_sf"/>
</dbReference>
<dbReference type="SUPFAM" id="SSF56112">
    <property type="entry name" value="Protein kinase-like (PK-like)"/>
    <property type="match status" value="1"/>
</dbReference>
<keyword evidence="2" id="KW-0808">Transferase</keyword>
<feature type="domain" description="Protein kinase" evidence="1">
    <location>
        <begin position="1"/>
        <end position="182"/>
    </location>
</feature>
<evidence type="ECO:0000313" key="2">
    <source>
        <dbReference type="EMBL" id="RIB19361.1"/>
    </source>
</evidence>
<dbReference type="InterPro" id="IPR000719">
    <property type="entry name" value="Prot_kinase_dom"/>
</dbReference>
<evidence type="ECO:0000259" key="1">
    <source>
        <dbReference type="PROSITE" id="PS50011"/>
    </source>
</evidence>
<sequence>IVIEFAQNSDLNCFLTKKANTLSWLEKLKLLYKISIGLNLIHQRKIIHRDLHSGNILISQNSEPAIADLGISKPVNESSDSIYGIIPYIAPEVFKERKFTEYSDIYSFGMIIWEVISGCRPFSDRKHDEYLILDILDGHRPKIPTNIPHELVEFMEICWHQDPKKREQVFPNSIWNVREGYWEINLKNLSKEQKKEKYNFKKVKVQIFYNLK</sequence>
<dbReference type="PROSITE" id="PS50011">
    <property type="entry name" value="PROTEIN_KINASE_DOM"/>
    <property type="match status" value="1"/>
</dbReference>